<dbReference type="InterPro" id="IPR035959">
    <property type="entry name" value="RutC-like_sf"/>
</dbReference>
<dbReference type="PANTHER" id="PTHR11803">
    <property type="entry name" value="2-IMINOBUTANOATE/2-IMINOPROPANOATE DEAMINASE RIDA"/>
    <property type="match status" value="1"/>
</dbReference>
<evidence type="ECO:0000313" key="2">
    <source>
        <dbReference type="EMBL" id="MBN9668992.1"/>
    </source>
</evidence>
<dbReference type="GO" id="GO:0005829">
    <property type="term" value="C:cytosol"/>
    <property type="evidence" value="ECO:0007669"/>
    <property type="project" value="TreeGrafter"/>
</dbReference>
<dbReference type="CDD" id="cd00448">
    <property type="entry name" value="YjgF_YER057c_UK114_family"/>
    <property type="match status" value="1"/>
</dbReference>
<dbReference type="AlphaFoldDB" id="A0A939EAD1"/>
<dbReference type="EMBL" id="JAEKJZ010000001">
    <property type="protein sequence ID" value="MBN9668992.1"/>
    <property type="molecule type" value="Genomic_DNA"/>
</dbReference>
<reference evidence="2" key="1">
    <citation type="submission" date="2020-12" db="EMBL/GenBank/DDBJ databases">
        <title>Oil enriched cultivation method for isolating marine PHA-producing bacteria.</title>
        <authorList>
            <person name="Zheng W."/>
            <person name="Yu S."/>
            <person name="Huang Y."/>
        </authorList>
    </citation>
    <scope>NUCLEOTIDE SEQUENCE</scope>
    <source>
        <strain evidence="2">SY-2-12</strain>
    </source>
</reference>
<dbReference type="GO" id="GO:0019239">
    <property type="term" value="F:deaminase activity"/>
    <property type="evidence" value="ECO:0007669"/>
    <property type="project" value="TreeGrafter"/>
</dbReference>
<proteinExistence type="inferred from homology"/>
<dbReference type="Pfam" id="PF01042">
    <property type="entry name" value="Ribonuc_L-PSP"/>
    <property type="match status" value="1"/>
</dbReference>
<evidence type="ECO:0000256" key="1">
    <source>
        <dbReference type="ARBA" id="ARBA00010552"/>
    </source>
</evidence>
<gene>
    <name evidence="2" type="ORF">JF539_01505</name>
</gene>
<sequence length="135" mass="14217">MAQTITRMNPSSLFDAGESGYSQISVVEAGRTAYVSGQVAWRPGGEPVPDDLTEQAEIVMVNAKAALAALGATPEDIAIARCYMTDLTPERLEKVFPPLLEFFGGAQPSVTGVGVAALAGPNLQIELELTVRLPD</sequence>
<dbReference type="SUPFAM" id="SSF55298">
    <property type="entry name" value="YjgF-like"/>
    <property type="match status" value="1"/>
</dbReference>
<comment type="similarity">
    <text evidence="1">Belongs to the RutC family.</text>
</comment>
<dbReference type="RefSeq" id="WP_207138477.1">
    <property type="nucleotide sequence ID" value="NZ_JAEKJZ010000001.1"/>
</dbReference>
<dbReference type="Proteomes" id="UP000664096">
    <property type="component" value="Unassembled WGS sequence"/>
</dbReference>
<protein>
    <submittedName>
        <fullName evidence="2">RidA family protein</fullName>
    </submittedName>
</protein>
<evidence type="ECO:0000313" key="3">
    <source>
        <dbReference type="Proteomes" id="UP000664096"/>
    </source>
</evidence>
<dbReference type="InterPro" id="IPR006175">
    <property type="entry name" value="YjgF/YER057c/UK114"/>
</dbReference>
<dbReference type="Gene3D" id="3.30.1330.40">
    <property type="entry name" value="RutC-like"/>
    <property type="match status" value="1"/>
</dbReference>
<name>A0A939EAD1_9HYPH</name>
<comment type="caution">
    <text evidence="2">The sequence shown here is derived from an EMBL/GenBank/DDBJ whole genome shotgun (WGS) entry which is preliminary data.</text>
</comment>
<organism evidence="2 3">
    <name type="scientific">Roseibium aggregatum</name>
    <dbReference type="NCBI Taxonomy" id="187304"/>
    <lineage>
        <taxon>Bacteria</taxon>
        <taxon>Pseudomonadati</taxon>
        <taxon>Pseudomonadota</taxon>
        <taxon>Alphaproteobacteria</taxon>
        <taxon>Hyphomicrobiales</taxon>
        <taxon>Stappiaceae</taxon>
        <taxon>Roseibium</taxon>
    </lineage>
</organism>
<dbReference type="PANTHER" id="PTHR11803:SF58">
    <property type="entry name" value="PROTEIN HMF1-RELATED"/>
    <property type="match status" value="1"/>
</dbReference>
<accession>A0A939EAD1</accession>